<dbReference type="Proteomes" id="UP000505077">
    <property type="component" value="Unassembled WGS sequence"/>
</dbReference>
<keyword evidence="7 10" id="KW-0808">Transferase</keyword>
<dbReference type="PANTHER" id="PTHR43463">
    <property type="entry name" value="NICOTINATE-NUCLEOTIDE--DIMETHYLBENZIMIDAZOLE PHOSPHORIBOSYLTRANSFERASE"/>
    <property type="match status" value="1"/>
</dbReference>
<comment type="function">
    <text evidence="10">Catalyzes the synthesis of alpha-ribazole-5'-phosphate from nicotinate mononucleotide (NAMN) and 5,6-dimethylbenzimidazole (DMB).</text>
</comment>
<dbReference type="UniPathway" id="UPA00061">
    <property type="reaction ID" value="UER00516"/>
</dbReference>
<dbReference type="SUPFAM" id="SSF52733">
    <property type="entry name" value="Nicotinate mononucleotide:5,6-dimethylbenzimidazole phosphoribosyltransferase (CobT)"/>
    <property type="match status" value="1"/>
</dbReference>
<dbReference type="AlphaFoldDB" id="A0A6L2R7M9"/>
<comment type="similarity">
    <text evidence="2 10">Belongs to the CobT family.</text>
</comment>
<comment type="caution">
    <text evidence="11">The sequence shown here is derived from an EMBL/GenBank/DDBJ whole genome shotgun (WGS) entry which is preliminary data.</text>
</comment>
<name>A0A6L2R7M9_9BACT</name>
<evidence type="ECO:0000256" key="3">
    <source>
        <dbReference type="ARBA" id="ARBA00011991"/>
    </source>
</evidence>
<dbReference type="PANTHER" id="PTHR43463:SF1">
    <property type="entry name" value="NICOTINATE-NUCLEOTIDE--DIMETHYLBENZIMIDAZOLE PHOSPHORIBOSYLTRANSFERASE"/>
    <property type="match status" value="1"/>
</dbReference>
<dbReference type="FunFam" id="3.40.50.10210:FF:000001">
    <property type="entry name" value="Nicotinate-nucleotide--dimethylbenzimidazole phosphoribosyltransferase"/>
    <property type="match status" value="1"/>
</dbReference>
<gene>
    <name evidence="10 11" type="primary">cobT</name>
    <name evidence="11" type="ORF">ZNDK_1245</name>
</gene>
<proteinExistence type="inferred from homology"/>
<dbReference type="GO" id="GO:0008939">
    <property type="term" value="F:nicotinate-nucleotide-dimethylbenzimidazole phosphoribosyltransferase activity"/>
    <property type="evidence" value="ECO:0007669"/>
    <property type="project" value="UniProtKB-UniRule"/>
</dbReference>
<evidence type="ECO:0000256" key="10">
    <source>
        <dbReference type="HAMAP-Rule" id="MF_00230"/>
    </source>
</evidence>
<evidence type="ECO:0000256" key="8">
    <source>
        <dbReference type="ARBA" id="ARBA00030686"/>
    </source>
</evidence>
<dbReference type="EC" id="2.4.2.21" evidence="3 10"/>
<evidence type="ECO:0000256" key="4">
    <source>
        <dbReference type="ARBA" id="ARBA00015486"/>
    </source>
</evidence>
<accession>A0A6L2R7M9</accession>
<evidence type="ECO:0000256" key="1">
    <source>
        <dbReference type="ARBA" id="ARBA00005049"/>
    </source>
</evidence>
<organism evidence="11 12">
    <name type="scientific">Candidatus Desulfovibrio kirbyi</name>
    <dbReference type="NCBI Taxonomy" id="2696086"/>
    <lineage>
        <taxon>Bacteria</taxon>
        <taxon>Pseudomonadati</taxon>
        <taxon>Thermodesulfobacteriota</taxon>
        <taxon>Desulfovibrionia</taxon>
        <taxon>Desulfovibrionales</taxon>
        <taxon>Desulfovibrionaceae</taxon>
        <taxon>Desulfovibrio</taxon>
    </lineage>
</organism>
<feature type="active site" description="Proton acceptor" evidence="10">
    <location>
        <position position="331"/>
    </location>
</feature>
<evidence type="ECO:0000256" key="6">
    <source>
        <dbReference type="ARBA" id="ARBA00022676"/>
    </source>
</evidence>
<evidence type="ECO:0000313" key="12">
    <source>
        <dbReference type="Proteomes" id="UP000505077"/>
    </source>
</evidence>
<protein>
    <recommendedName>
        <fullName evidence="4 10">Nicotinate-nucleotide--dimethylbenzimidazole phosphoribosyltransferase</fullName>
        <shortName evidence="10">NN:DBI PRT</shortName>
        <ecNumber evidence="3 10">2.4.2.21</ecNumber>
    </recommendedName>
    <alternativeName>
        <fullName evidence="8 10">N(1)-alpha-phosphoribosyltransferase</fullName>
    </alternativeName>
</protein>
<dbReference type="Gene3D" id="1.10.1610.10">
    <property type="match status" value="1"/>
</dbReference>
<dbReference type="HAMAP" id="MF_00230">
    <property type="entry name" value="CobT"/>
    <property type="match status" value="1"/>
</dbReference>
<dbReference type="InterPro" id="IPR017846">
    <property type="entry name" value="Nict_dMeBzImd_PRibTrfase_bact"/>
</dbReference>
<keyword evidence="5 10" id="KW-0169">Cobalamin biosynthesis</keyword>
<evidence type="ECO:0000256" key="2">
    <source>
        <dbReference type="ARBA" id="ARBA00007110"/>
    </source>
</evidence>
<dbReference type="Pfam" id="PF02277">
    <property type="entry name" value="DBI_PRT"/>
    <property type="match status" value="1"/>
</dbReference>
<dbReference type="InterPro" id="IPR003200">
    <property type="entry name" value="Nict_dMeBzImd_PRibTrfase"/>
</dbReference>
<sequence>MTMTTAAGCVIPSVLPLRRQYVDEACVRLDALTKPRGSLGRLEELAKRLFAMRCGKTPLTVTPALLFTVAADHGVAAQGVSPWPQSVSRQMVRNFLHGGAAVNALCRASGMDLRIVDAGCAGGPFEPHDMLVDRRLGEGTADMSQGPAMTRELCQKALASGVELAKEAACQGYVCLGAGEMGIANSTAAAAVYCALLRCEPEDIVGPGAGACAAMVRRKAAMVRRALRVNAQSVRDGDAVGVLAAVGGFEIAVMCGIMLGAASRSLPVLVDGYISTAAFVAARVLCPDVSGYAVLSHLSAEPGHRIITDRLCAAEPPSSLPLLQLDMRLGEGTGAAVAYHLLRCAVAIFNDMATMRSAGFSDRQ</sequence>
<dbReference type="EMBL" id="BLLL01000030">
    <property type="protein sequence ID" value="GFH63474.1"/>
    <property type="molecule type" value="Genomic_DNA"/>
</dbReference>
<dbReference type="InterPro" id="IPR023195">
    <property type="entry name" value="Nict_dMeBzImd_PRibTrfase_N"/>
</dbReference>
<dbReference type="InterPro" id="IPR036087">
    <property type="entry name" value="Nict_dMeBzImd_PRibTrfase_sf"/>
</dbReference>
<reference evidence="11 12" key="1">
    <citation type="journal article" date="2020" name="ISME J.">
        <title>Parallel Reductive Genome Evolution in Desulfovibrio Ectosymbionts Independently Acquired by Trichonympha Protists in the Termite Gut.</title>
        <authorList>
            <person name="Takeuchi M."/>
            <person name="Kuwahara H."/>
            <person name="Murakami T."/>
            <person name="Takahashi K."/>
            <person name="Kajitani R."/>
            <person name="Toyoda A."/>
            <person name="Itoh T."/>
            <person name="Ohkuma M."/>
            <person name="Hongoh Y."/>
        </authorList>
    </citation>
    <scope>NUCLEOTIDE SEQUENCE [LARGE SCALE GENOMIC DNA]</scope>
    <source>
        <strain evidence="11">ZnDsv-02</strain>
    </source>
</reference>
<evidence type="ECO:0000256" key="5">
    <source>
        <dbReference type="ARBA" id="ARBA00022573"/>
    </source>
</evidence>
<keyword evidence="6 10" id="KW-0328">Glycosyltransferase</keyword>
<evidence type="ECO:0000256" key="7">
    <source>
        <dbReference type="ARBA" id="ARBA00022679"/>
    </source>
</evidence>
<evidence type="ECO:0000256" key="9">
    <source>
        <dbReference type="ARBA" id="ARBA00047340"/>
    </source>
</evidence>
<evidence type="ECO:0000313" key="11">
    <source>
        <dbReference type="EMBL" id="GFH63474.1"/>
    </source>
</evidence>
<dbReference type="NCBIfam" id="NF000996">
    <property type="entry name" value="PRK00105.1"/>
    <property type="match status" value="1"/>
</dbReference>
<dbReference type="GO" id="GO:0009236">
    <property type="term" value="P:cobalamin biosynthetic process"/>
    <property type="evidence" value="ECO:0007669"/>
    <property type="project" value="UniProtKB-UniRule"/>
</dbReference>
<comment type="catalytic activity">
    <reaction evidence="9 10">
        <text>5,6-dimethylbenzimidazole + nicotinate beta-D-ribonucleotide = alpha-ribazole 5'-phosphate + nicotinate + H(+)</text>
        <dbReference type="Rhea" id="RHEA:11196"/>
        <dbReference type="ChEBI" id="CHEBI:15378"/>
        <dbReference type="ChEBI" id="CHEBI:15890"/>
        <dbReference type="ChEBI" id="CHEBI:32544"/>
        <dbReference type="ChEBI" id="CHEBI:57502"/>
        <dbReference type="ChEBI" id="CHEBI:57918"/>
        <dbReference type="EC" id="2.4.2.21"/>
    </reaction>
</comment>
<dbReference type="Gene3D" id="3.40.50.10210">
    <property type="match status" value="1"/>
</dbReference>
<comment type="pathway">
    <text evidence="1 10">Nucleoside biosynthesis; alpha-ribazole biosynthesis; alpha-ribazole from 5,6-dimethylbenzimidazole: step 1/2.</text>
</comment>
<dbReference type="CDD" id="cd02439">
    <property type="entry name" value="DMB-PRT_CobT"/>
    <property type="match status" value="1"/>
</dbReference>
<dbReference type="NCBIfam" id="TIGR03160">
    <property type="entry name" value="cobT_DBIPRT"/>
    <property type="match status" value="1"/>
</dbReference>